<dbReference type="InterPro" id="IPR001164">
    <property type="entry name" value="ArfGAP_dom"/>
</dbReference>
<evidence type="ECO:0000256" key="1">
    <source>
        <dbReference type="ARBA" id="ARBA00004496"/>
    </source>
</evidence>
<dbReference type="PROSITE" id="PS50297">
    <property type="entry name" value="ANK_REP_REGION"/>
    <property type="match status" value="1"/>
</dbReference>
<comment type="subcellular location">
    <subcellularLocation>
        <location evidence="1">Cytoplasm</location>
    </subcellularLocation>
</comment>
<dbReference type="GO" id="GO:0015031">
    <property type="term" value="P:protein transport"/>
    <property type="evidence" value="ECO:0007669"/>
    <property type="project" value="UniProtKB-KW"/>
</dbReference>
<evidence type="ECO:0000313" key="24">
    <source>
        <dbReference type="Proteomes" id="UP000527355"/>
    </source>
</evidence>
<feature type="region of interest" description="Disordered" evidence="20">
    <location>
        <begin position="405"/>
        <end position="494"/>
    </location>
</feature>
<dbReference type="CDD" id="cd08853">
    <property type="entry name" value="ArfGap_AGAP2"/>
    <property type="match status" value="1"/>
</dbReference>
<organism evidence="23 24">
    <name type="scientific">Myotis myotis</name>
    <name type="common">Greater mouse-eared bat</name>
    <name type="synonym">Vespertilio myotis</name>
    <dbReference type="NCBI Taxonomy" id="51298"/>
    <lineage>
        <taxon>Eukaryota</taxon>
        <taxon>Metazoa</taxon>
        <taxon>Chordata</taxon>
        <taxon>Craniata</taxon>
        <taxon>Vertebrata</taxon>
        <taxon>Euteleostomi</taxon>
        <taxon>Mammalia</taxon>
        <taxon>Eutheria</taxon>
        <taxon>Laurasiatheria</taxon>
        <taxon>Chiroptera</taxon>
        <taxon>Yangochiroptera</taxon>
        <taxon>Vespertilionidae</taxon>
        <taxon>Myotis</taxon>
    </lineage>
</organism>
<dbReference type="InterPro" id="IPR011993">
    <property type="entry name" value="PH-like_dom_sf"/>
</dbReference>
<keyword evidence="13" id="KW-0342">GTP-binding</keyword>
<dbReference type="SUPFAM" id="SSF48403">
    <property type="entry name" value="Ankyrin repeat"/>
    <property type="match status" value="1"/>
</dbReference>
<dbReference type="Gene3D" id="2.30.29.30">
    <property type="entry name" value="Pleckstrin-homology domain (PH domain)/Phosphotyrosine-binding domain (PTB)"/>
    <property type="match status" value="2"/>
</dbReference>
<dbReference type="PRINTS" id="PR00405">
    <property type="entry name" value="REVINTRACTNG"/>
</dbReference>
<keyword evidence="8" id="KW-0547">Nucleotide-binding</keyword>
<dbReference type="SMART" id="SM00248">
    <property type="entry name" value="ANK"/>
    <property type="match status" value="2"/>
</dbReference>
<evidence type="ECO:0000256" key="4">
    <source>
        <dbReference type="ARBA" id="ARBA00022468"/>
    </source>
</evidence>
<feature type="repeat" description="ANK" evidence="18">
    <location>
        <begin position="715"/>
        <end position="747"/>
    </location>
</feature>
<reference evidence="23 24" key="1">
    <citation type="journal article" date="2020" name="Nature">
        <title>Six reference-quality genomes reveal evolution of bat adaptations.</title>
        <authorList>
            <person name="Jebb D."/>
            <person name="Huang Z."/>
            <person name="Pippel M."/>
            <person name="Hughes G.M."/>
            <person name="Lavrichenko K."/>
            <person name="Devanna P."/>
            <person name="Winkler S."/>
            <person name="Jermiin L.S."/>
            <person name="Skirmuntt E.C."/>
            <person name="Katzourakis A."/>
            <person name="Burkitt-Gray L."/>
            <person name="Ray D.A."/>
            <person name="Sullivan K.A.M."/>
            <person name="Roscito J.G."/>
            <person name="Kirilenko B.M."/>
            <person name="Davalos L.M."/>
            <person name="Corthals A.P."/>
            <person name="Power M.L."/>
            <person name="Jones G."/>
            <person name="Ransome R.D."/>
            <person name="Dechmann D.K.N."/>
            <person name="Locatelli A.G."/>
            <person name="Puechmaille S.J."/>
            <person name="Fedrigo O."/>
            <person name="Jarvis E.D."/>
            <person name="Hiller M."/>
            <person name="Vernes S.C."/>
            <person name="Myers E.W."/>
            <person name="Teeling E.C."/>
        </authorList>
    </citation>
    <scope>NUCLEOTIDE SEQUENCE [LARGE SCALE GENOMIC DNA]</scope>
    <source>
        <strain evidence="23">MMyoMyo1</strain>
        <tissue evidence="23">Flight muscle</tissue>
    </source>
</reference>
<keyword evidence="4" id="KW-0343">GTPase activation</keyword>
<dbReference type="FunFam" id="1.25.40.20:FF:000027">
    <property type="entry name" value="Arf-GAP with GTPase, ANK repeat and PH domain-containing protein 1"/>
    <property type="match status" value="1"/>
</dbReference>
<protein>
    <recommendedName>
        <fullName evidence="16">Arf-GAP with GTPase, ANK repeat and PH domain-containing protein 1</fullName>
    </recommendedName>
    <alternativeName>
        <fullName evidence="17">Centaurin-gamma-2</fullName>
    </alternativeName>
</protein>
<evidence type="ECO:0000256" key="20">
    <source>
        <dbReference type="SAM" id="MobiDB-lite"/>
    </source>
</evidence>
<dbReference type="InterPro" id="IPR036770">
    <property type="entry name" value="Ankyrin_rpt-contain_sf"/>
</dbReference>
<evidence type="ECO:0000256" key="5">
    <source>
        <dbReference type="ARBA" id="ARBA00022490"/>
    </source>
</evidence>
<comment type="caution">
    <text evidence="23">The sequence shown here is derived from an EMBL/GenBank/DDBJ whole genome shotgun (WGS) entry which is preliminary data.</text>
</comment>
<keyword evidence="6" id="KW-0479">Metal-binding</keyword>
<dbReference type="InterPro" id="IPR051282">
    <property type="entry name" value="Arf-GAP_GTPase_ANK_PH"/>
</dbReference>
<dbReference type="GO" id="GO:0008270">
    <property type="term" value="F:zinc ion binding"/>
    <property type="evidence" value="ECO:0007669"/>
    <property type="project" value="UniProtKB-KW"/>
</dbReference>
<proteinExistence type="inferred from homology"/>
<feature type="compositionally biased region" description="Polar residues" evidence="20">
    <location>
        <begin position="422"/>
        <end position="443"/>
    </location>
</feature>
<keyword evidence="24" id="KW-1185">Reference proteome</keyword>
<evidence type="ECO:0000256" key="11">
    <source>
        <dbReference type="ARBA" id="ARBA00022927"/>
    </source>
</evidence>
<evidence type="ECO:0000313" key="23">
    <source>
        <dbReference type="EMBL" id="KAF6336078.1"/>
    </source>
</evidence>
<evidence type="ECO:0000256" key="15">
    <source>
        <dbReference type="ARBA" id="ARBA00063296"/>
    </source>
</evidence>
<dbReference type="SMART" id="SM00233">
    <property type="entry name" value="PH"/>
    <property type="match status" value="1"/>
</dbReference>
<keyword evidence="12 18" id="KW-0040">ANK repeat</keyword>
<keyword evidence="10" id="KW-0862">Zinc</keyword>
<dbReference type="PANTHER" id="PTHR45819">
    <property type="entry name" value="CENTAURIN-GAMMA-1A"/>
    <property type="match status" value="1"/>
</dbReference>
<name>A0A7J7WFS3_MYOMY</name>
<gene>
    <name evidence="23" type="ORF">mMyoMyo1_000433</name>
</gene>
<evidence type="ECO:0000256" key="14">
    <source>
        <dbReference type="ARBA" id="ARBA00060143"/>
    </source>
</evidence>
<dbReference type="CDD" id="cd04103">
    <property type="entry name" value="Centaurin_gamma"/>
    <property type="match status" value="1"/>
</dbReference>
<keyword evidence="3" id="KW-0813">Transport</keyword>
<dbReference type="InterPro" id="IPR001849">
    <property type="entry name" value="PH_domain"/>
</dbReference>
<dbReference type="PROSITE" id="PS50115">
    <property type="entry name" value="ARFGAP"/>
    <property type="match status" value="1"/>
</dbReference>
<dbReference type="SUPFAM" id="SSF52540">
    <property type="entry name" value="P-loop containing nucleoside triphosphate hydrolases"/>
    <property type="match status" value="1"/>
</dbReference>
<dbReference type="Pfam" id="PF12796">
    <property type="entry name" value="Ank_2"/>
    <property type="match status" value="1"/>
</dbReference>
<feature type="compositionally biased region" description="Basic and acidic residues" evidence="20">
    <location>
        <begin position="322"/>
        <end position="337"/>
    </location>
</feature>
<evidence type="ECO:0000256" key="12">
    <source>
        <dbReference type="ARBA" id="ARBA00023043"/>
    </source>
</evidence>
<dbReference type="InterPro" id="IPR002110">
    <property type="entry name" value="Ankyrin_rpt"/>
</dbReference>
<dbReference type="Gene3D" id="1.10.220.150">
    <property type="entry name" value="Arf GTPase activating protein"/>
    <property type="match status" value="1"/>
</dbReference>
<evidence type="ECO:0000256" key="9">
    <source>
        <dbReference type="ARBA" id="ARBA00022771"/>
    </source>
</evidence>
<sequence length="804" mass="89016">MNYQQQLANSAAIRAEIQRFESVHPNIYSIYELLERVEEPVLQNQIREHVIAIEDAFVNSQEWTLSRSVPELKVGIVGNLASGKSALVHRYLTGTYVQEESPEGGRFKKEIVVDGQSYLLLIRDEGGPPEAQFAMWVDAVIFVFSLEDEISFQTVYHYYSRMASYRSTSEIPLVLVGTQDAISSTNPRVIDDSRARKLSSDLKRCTYYETCATYGLNVERVFQDVAQKIVATRKKQQLSIGPCKSLPNSPSHSSVCSAQVSAVHISQTSNGGGSLSDYSSSVPSTPSTSQKELRIDVPPTANTPTPVRKQSKRRSNLFTSRKGSDPDKEKKGLESRADSIGSGRAIPIKQGMLLKRSGKSLNKEWKKKYVTLCDNGVLTYHPSLHDYMQNVHGKEIDLLRTTVKVPGKRPPRATSACAPISSPKTNGLSKDMSSLHISPNSDTGLGDSVCSSPSMSSTTSPKLDPPPSPHANRKKHRRKKSTSNFKADGLSGTAEEQEENFEFIIVSLTGQTWHFEATTYEERDAWVQAIESQILASLQSCESSKNKSRLTSQSEAMALQSIRNIRGNSHCVDCETQNPNWASLNLGALMCIECSGIHRNLGTHLSRVRSLDLDDWPIELIKVMSSIGNELANSVWEENSQGRTKPSLDSTREEKERWIRAKYEQKLFLAPLPCTELSLGQHLLRATADEDLRAVILLLAHGSRDEVNETCGEGDGRTALHLACRKGNVVLAQLLIWYGVDVMARDAHGNTALAYARQASSQECIEVLLQYGCPDERFVLMATPNLSRKSNNRNSGSGRVPTII</sequence>
<evidence type="ECO:0000259" key="22">
    <source>
        <dbReference type="PROSITE" id="PS50115"/>
    </source>
</evidence>
<dbReference type="Pfam" id="PF00071">
    <property type="entry name" value="Ras"/>
    <property type="match status" value="1"/>
</dbReference>
<feature type="compositionally biased region" description="Low complexity" evidence="20">
    <location>
        <begin position="451"/>
        <end position="461"/>
    </location>
</feature>
<evidence type="ECO:0000256" key="10">
    <source>
        <dbReference type="ARBA" id="ARBA00022833"/>
    </source>
</evidence>
<dbReference type="InterPro" id="IPR001806">
    <property type="entry name" value="Small_GTPase"/>
</dbReference>
<dbReference type="Gene3D" id="1.25.40.20">
    <property type="entry name" value="Ankyrin repeat-containing domain"/>
    <property type="match status" value="1"/>
</dbReference>
<dbReference type="InterPro" id="IPR027417">
    <property type="entry name" value="P-loop_NTPase"/>
</dbReference>
<keyword evidence="5" id="KW-0963">Cytoplasm</keyword>
<dbReference type="FunFam" id="1.10.220.150:FF:000001">
    <property type="entry name" value="Arf-GAP with GTPase, ANK repeat and PH domain-containing protein 1"/>
    <property type="match status" value="1"/>
</dbReference>
<evidence type="ECO:0000256" key="17">
    <source>
        <dbReference type="ARBA" id="ARBA00080363"/>
    </source>
</evidence>
<dbReference type="GO" id="GO:0003924">
    <property type="term" value="F:GTPase activity"/>
    <property type="evidence" value="ECO:0007669"/>
    <property type="project" value="InterPro"/>
</dbReference>
<feature type="domain" description="Arf-GAP" evidence="22">
    <location>
        <begin position="556"/>
        <end position="676"/>
    </location>
</feature>
<dbReference type="FunFam" id="3.40.50.300:FF:000178">
    <property type="entry name" value="Arf-GAP with GTPase, ANK repeat and PH domain-containing protein 1"/>
    <property type="match status" value="1"/>
</dbReference>
<feature type="compositionally biased region" description="Basic residues" evidence="20">
    <location>
        <begin position="471"/>
        <end position="481"/>
    </location>
</feature>
<comment type="similarity">
    <text evidence="2">Belongs to the centaurin gamma-like family.</text>
</comment>
<dbReference type="VEuPathDB" id="HostDB:GeneID_118661100"/>
<dbReference type="InterPro" id="IPR037278">
    <property type="entry name" value="ARFGAP/RecO"/>
</dbReference>
<dbReference type="Gene3D" id="3.40.50.300">
    <property type="entry name" value="P-loop containing nucleotide triphosphate hydrolases"/>
    <property type="match status" value="1"/>
</dbReference>
<dbReference type="PROSITE" id="PS51421">
    <property type="entry name" value="RAS"/>
    <property type="match status" value="1"/>
</dbReference>
<comment type="function">
    <text evidence="14">GTPase-activating protein for ARF1 and, to a lesser extent, ARF5. Directly and specifically regulates the adapter protein 3 (AP-3)-dependent trafficking of proteins in the endosomal-lysosomal system.</text>
</comment>
<dbReference type="InterPro" id="IPR038508">
    <property type="entry name" value="ArfGAP_dom_sf"/>
</dbReference>
<dbReference type="Proteomes" id="UP000527355">
    <property type="component" value="Unassembled WGS sequence"/>
</dbReference>
<dbReference type="PROSITE" id="PS51419">
    <property type="entry name" value="RAB"/>
    <property type="match status" value="1"/>
</dbReference>
<dbReference type="SMART" id="SM00175">
    <property type="entry name" value="RAB"/>
    <property type="match status" value="1"/>
</dbReference>
<keyword evidence="11" id="KW-0653">Protein transport</keyword>
<keyword evidence="9 19" id="KW-0863">Zinc-finger</keyword>
<dbReference type="SMART" id="SM00173">
    <property type="entry name" value="RAS"/>
    <property type="match status" value="1"/>
</dbReference>
<evidence type="ECO:0000259" key="21">
    <source>
        <dbReference type="PROSITE" id="PS50003"/>
    </source>
</evidence>
<evidence type="ECO:0000256" key="16">
    <source>
        <dbReference type="ARBA" id="ARBA00069130"/>
    </source>
</evidence>
<dbReference type="AlphaFoldDB" id="A0A7J7WFS3"/>
<feature type="domain" description="PH" evidence="21">
    <location>
        <begin position="346"/>
        <end position="535"/>
    </location>
</feature>
<dbReference type="GO" id="GO:0005096">
    <property type="term" value="F:GTPase activator activity"/>
    <property type="evidence" value="ECO:0007669"/>
    <property type="project" value="UniProtKB-KW"/>
</dbReference>
<dbReference type="SUPFAM" id="SSF50729">
    <property type="entry name" value="PH domain-like"/>
    <property type="match status" value="1"/>
</dbReference>
<dbReference type="GO" id="GO:0005737">
    <property type="term" value="C:cytoplasm"/>
    <property type="evidence" value="ECO:0007669"/>
    <property type="project" value="UniProtKB-SubCell"/>
</dbReference>
<dbReference type="EMBL" id="JABWUV010000008">
    <property type="protein sequence ID" value="KAF6336078.1"/>
    <property type="molecule type" value="Genomic_DNA"/>
</dbReference>
<dbReference type="FunFam" id="2.30.29.30:FF:000199">
    <property type="entry name" value="Arf-GAP with GTPase, ANK repeat and PH domain-containing protein 3"/>
    <property type="match status" value="1"/>
</dbReference>
<evidence type="ECO:0000256" key="2">
    <source>
        <dbReference type="ARBA" id="ARBA00005430"/>
    </source>
</evidence>
<feature type="region of interest" description="Disordered" evidence="20">
    <location>
        <begin position="267"/>
        <end position="341"/>
    </location>
</feature>
<dbReference type="CDD" id="cd01250">
    <property type="entry name" value="PH_AGAP"/>
    <property type="match status" value="1"/>
</dbReference>
<evidence type="ECO:0000256" key="3">
    <source>
        <dbReference type="ARBA" id="ARBA00022448"/>
    </source>
</evidence>
<accession>A0A7J7WFS3</accession>
<evidence type="ECO:0000256" key="19">
    <source>
        <dbReference type="PROSITE-ProRule" id="PRU00288"/>
    </source>
</evidence>
<evidence type="ECO:0000256" key="13">
    <source>
        <dbReference type="ARBA" id="ARBA00023134"/>
    </source>
</evidence>
<evidence type="ECO:0000256" key="7">
    <source>
        <dbReference type="ARBA" id="ARBA00022737"/>
    </source>
</evidence>
<dbReference type="SUPFAM" id="SSF57863">
    <property type="entry name" value="ArfGap/RecO-like zinc finger"/>
    <property type="match status" value="1"/>
</dbReference>
<dbReference type="FunFam" id="2.30.29.30:FF:000421">
    <property type="entry name" value="Arf-GAP with GTPase, ANK repeat and PH domain-containing protein 1 isoform B"/>
    <property type="match status" value="1"/>
</dbReference>
<keyword evidence="7" id="KW-0677">Repeat</keyword>
<dbReference type="PANTHER" id="PTHR45819:SF1">
    <property type="entry name" value="ARF-GAP WITH GTPASE, ANK REPEAT AND PH DOMAIN-CONTAINING PROTEIN 1"/>
    <property type="match status" value="1"/>
</dbReference>
<dbReference type="PROSITE" id="PS50088">
    <property type="entry name" value="ANK_REPEAT"/>
    <property type="match status" value="1"/>
</dbReference>
<dbReference type="SMART" id="SM00105">
    <property type="entry name" value="ArfGap"/>
    <property type="match status" value="1"/>
</dbReference>
<evidence type="ECO:0000256" key="18">
    <source>
        <dbReference type="PROSITE-ProRule" id="PRU00023"/>
    </source>
</evidence>
<evidence type="ECO:0000256" key="6">
    <source>
        <dbReference type="ARBA" id="ARBA00022723"/>
    </source>
</evidence>
<dbReference type="GO" id="GO:0005525">
    <property type="term" value="F:GTP binding"/>
    <property type="evidence" value="ECO:0007669"/>
    <property type="project" value="UniProtKB-KW"/>
</dbReference>
<feature type="compositionally biased region" description="Low complexity" evidence="20">
    <location>
        <begin position="275"/>
        <end position="289"/>
    </location>
</feature>
<evidence type="ECO:0000256" key="8">
    <source>
        <dbReference type="ARBA" id="ARBA00022741"/>
    </source>
</evidence>
<comment type="subunit">
    <text evidence="15">Homodimer. Interacts with several subunits of the AP-3 protein complex: AP3M1, AP3S1 and AP3S2. Interacts with GUCY1A3 and GUCY1B3.</text>
</comment>
<dbReference type="PROSITE" id="PS50003">
    <property type="entry name" value="PH_DOMAIN"/>
    <property type="match status" value="1"/>
</dbReference>
<dbReference type="Pfam" id="PF01412">
    <property type="entry name" value="ArfGap"/>
    <property type="match status" value="1"/>
</dbReference>